<evidence type="ECO:0000256" key="3">
    <source>
        <dbReference type="ARBA" id="ARBA00022691"/>
    </source>
</evidence>
<dbReference type="AlphaFoldDB" id="A0A365U5Y8"/>
<dbReference type="SUPFAM" id="SSF53335">
    <property type="entry name" value="S-adenosyl-L-methionine-dependent methyltransferases"/>
    <property type="match status" value="1"/>
</dbReference>
<feature type="binding site" evidence="5">
    <location>
        <position position="168"/>
    </location>
    <ligand>
        <name>S-adenosyl-L-methionine</name>
        <dbReference type="ChEBI" id="CHEBI:59789"/>
    </ligand>
</feature>
<feature type="domain" description="Release factor glutamine methyltransferase N-terminal" evidence="7">
    <location>
        <begin position="5"/>
        <end position="75"/>
    </location>
</feature>
<dbReference type="Proteomes" id="UP000253370">
    <property type="component" value="Unassembled WGS sequence"/>
</dbReference>
<keyword evidence="1 5" id="KW-0489">Methyltransferase</keyword>
<dbReference type="EC" id="2.1.1.297" evidence="5"/>
<protein>
    <recommendedName>
        <fullName evidence="5">Release factor glutamine methyltransferase</fullName>
        <shortName evidence="5">RF MTase</shortName>
        <ecNumber evidence="5">2.1.1.297</ecNumber>
    </recommendedName>
    <alternativeName>
        <fullName evidence="5">N5-glutamine methyltransferase PrmC</fullName>
    </alternativeName>
    <alternativeName>
        <fullName evidence="5">Protein-(glutamine-N5) MTase PrmC</fullName>
    </alternativeName>
    <alternativeName>
        <fullName evidence="5">Protein-glutamine N-methyltransferase PrmC</fullName>
    </alternativeName>
</protein>
<dbReference type="PANTHER" id="PTHR18895">
    <property type="entry name" value="HEMK METHYLTRANSFERASE"/>
    <property type="match status" value="1"/>
</dbReference>
<dbReference type="RefSeq" id="WP_113290733.1">
    <property type="nucleotide sequence ID" value="NZ_QNTQ01000024.1"/>
</dbReference>
<comment type="catalytic activity">
    <reaction evidence="4 5">
        <text>L-glutaminyl-[peptide chain release factor] + S-adenosyl-L-methionine = N(5)-methyl-L-glutaminyl-[peptide chain release factor] + S-adenosyl-L-homocysteine + H(+)</text>
        <dbReference type="Rhea" id="RHEA:42896"/>
        <dbReference type="Rhea" id="RHEA-COMP:10271"/>
        <dbReference type="Rhea" id="RHEA-COMP:10272"/>
        <dbReference type="ChEBI" id="CHEBI:15378"/>
        <dbReference type="ChEBI" id="CHEBI:30011"/>
        <dbReference type="ChEBI" id="CHEBI:57856"/>
        <dbReference type="ChEBI" id="CHEBI:59789"/>
        <dbReference type="ChEBI" id="CHEBI:61891"/>
        <dbReference type="EC" id="2.1.1.297"/>
    </reaction>
</comment>
<dbReference type="InterPro" id="IPR029063">
    <property type="entry name" value="SAM-dependent_MTases_sf"/>
</dbReference>
<keyword evidence="3 5" id="KW-0949">S-adenosyl-L-methionine</keyword>
<reference evidence="8 9" key="1">
    <citation type="submission" date="2018-07" db="EMBL/GenBank/DDBJ databases">
        <title>Rhodosalinus sp. strain E84T genomic sequence and assembly.</title>
        <authorList>
            <person name="Liu Z.-W."/>
            <person name="Lu D.-C."/>
        </authorList>
    </citation>
    <scope>NUCLEOTIDE SEQUENCE [LARGE SCALE GENOMIC DNA]</scope>
    <source>
        <strain evidence="8 9">E84</strain>
    </source>
</reference>
<dbReference type="GO" id="GO:0102559">
    <property type="term" value="F:peptide chain release factor N(5)-glutamine methyltransferase activity"/>
    <property type="evidence" value="ECO:0007669"/>
    <property type="project" value="UniProtKB-EC"/>
</dbReference>
<dbReference type="OrthoDB" id="9800643at2"/>
<dbReference type="Pfam" id="PF05175">
    <property type="entry name" value="MTS"/>
    <property type="match status" value="1"/>
</dbReference>
<proteinExistence type="inferred from homology"/>
<evidence type="ECO:0000259" key="6">
    <source>
        <dbReference type="Pfam" id="PF05175"/>
    </source>
</evidence>
<keyword evidence="9" id="KW-1185">Reference proteome</keyword>
<accession>A0A365U5Y8</accession>
<feature type="domain" description="Methyltransferase small" evidence="6">
    <location>
        <begin position="99"/>
        <end position="210"/>
    </location>
</feature>
<comment type="function">
    <text evidence="5">Methylates the class 1 translation termination release factors RF1/PrfA and RF2/PrfB on the glutamine residue of the universally conserved GGQ motif.</text>
</comment>
<evidence type="ECO:0000256" key="1">
    <source>
        <dbReference type="ARBA" id="ARBA00022603"/>
    </source>
</evidence>
<organism evidence="8 9">
    <name type="scientific">Rhodosalinus halophilus</name>
    <dbReference type="NCBI Taxonomy" id="2259333"/>
    <lineage>
        <taxon>Bacteria</taxon>
        <taxon>Pseudomonadati</taxon>
        <taxon>Pseudomonadota</taxon>
        <taxon>Alphaproteobacteria</taxon>
        <taxon>Rhodobacterales</taxon>
        <taxon>Paracoccaceae</taxon>
        <taxon>Rhodosalinus</taxon>
    </lineage>
</organism>
<dbReference type="InterPro" id="IPR007848">
    <property type="entry name" value="Small_mtfrase_dom"/>
</dbReference>
<evidence type="ECO:0000259" key="7">
    <source>
        <dbReference type="Pfam" id="PF17827"/>
    </source>
</evidence>
<dbReference type="EMBL" id="QNTQ01000024">
    <property type="protein sequence ID" value="RBI82932.1"/>
    <property type="molecule type" value="Genomic_DNA"/>
</dbReference>
<feature type="binding site" evidence="5">
    <location>
        <position position="139"/>
    </location>
    <ligand>
        <name>S-adenosyl-L-methionine</name>
        <dbReference type="ChEBI" id="CHEBI:59789"/>
    </ligand>
</feature>
<evidence type="ECO:0000256" key="4">
    <source>
        <dbReference type="ARBA" id="ARBA00048391"/>
    </source>
</evidence>
<comment type="similarity">
    <text evidence="5">Belongs to the protein N5-glutamine methyltransferase family. PrmC subfamily.</text>
</comment>
<evidence type="ECO:0000256" key="2">
    <source>
        <dbReference type="ARBA" id="ARBA00022679"/>
    </source>
</evidence>
<dbReference type="CDD" id="cd02440">
    <property type="entry name" value="AdoMet_MTases"/>
    <property type="match status" value="1"/>
</dbReference>
<dbReference type="GO" id="GO:0032259">
    <property type="term" value="P:methylation"/>
    <property type="evidence" value="ECO:0007669"/>
    <property type="project" value="UniProtKB-KW"/>
</dbReference>
<feature type="binding site" evidence="5">
    <location>
        <position position="182"/>
    </location>
    <ligand>
        <name>S-adenosyl-L-methionine</name>
        <dbReference type="ChEBI" id="CHEBI:59789"/>
    </ligand>
</feature>
<dbReference type="GO" id="GO:0003676">
    <property type="term" value="F:nucleic acid binding"/>
    <property type="evidence" value="ECO:0007669"/>
    <property type="project" value="InterPro"/>
</dbReference>
<dbReference type="PROSITE" id="PS00092">
    <property type="entry name" value="N6_MTASE"/>
    <property type="match status" value="1"/>
</dbReference>
<evidence type="ECO:0000313" key="9">
    <source>
        <dbReference type="Proteomes" id="UP000253370"/>
    </source>
</evidence>
<gene>
    <name evidence="5 8" type="primary">prmC</name>
    <name evidence="8" type="ORF">DRV85_17315</name>
</gene>
<dbReference type="HAMAP" id="MF_02126">
    <property type="entry name" value="RF_methyltr_PrmC"/>
    <property type="match status" value="1"/>
</dbReference>
<dbReference type="InterPro" id="IPR019874">
    <property type="entry name" value="RF_methyltr_PrmC"/>
</dbReference>
<dbReference type="Pfam" id="PF17827">
    <property type="entry name" value="PrmC_N"/>
    <property type="match status" value="1"/>
</dbReference>
<dbReference type="InterPro" id="IPR002052">
    <property type="entry name" value="DNA_methylase_N6_adenine_CS"/>
</dbReference>
<name>A0A365U5Y8_9RHOB</name>
<dbReference type="InterPro" id="IPR004556">
    <property type="entry name" value="HemK-like"/>
</dbReference>
<dbReference type="NCBIfam" id="TIGR00536">
    <property type="entry name" value="hemK_fam"/>
    <property type="match status" value="1"/>
</dbReference>
<feature type="binding site" evidence="5">
    <location>
        <begin position="116"/>
        <end position="120"/>
    </location>
    <ligand>
        <name>S-adenosyl-L-methionine</name>
        <dbReference type="ChEBI" id="CHEBI:59789"/>
    </ligand>
</feature>
<evidence type="ECO:0000313" key="8">
    <source>
        <dbReference type="EMBL" id="RBI82932.1"/>
    </source>
</evidence>
<dbReference type="InterPro" id="IPR040758">
    <property type="entry name" value="PrmC_N"/>
</dbReference>
<feature type="binding site" evidence="5">
    <location>
        <begin position="182"/>
        <end position="185"/>
    </location>
    <ligand>
        <name>substrate</name>
    </ligand>
</feature>
<sequence>MTVAEALAAGRARLASAGIEGAARDARWLLAEAMGVAPERIGVMGPDAVGPAAAAAYDAMIARRAAREPVARILGRRQFWGRDFRVTPEVLDPRPETECLIAAALEEPARRLLDLGTGSGILAVTLLAEWPEATGVATDLSSAALEVARANAERHGVAGRLRLVQADWAEGIEGPFDLVVSNPPYLAEAELRDIAPEVRHDPGMALSPGGDGLAAYRAIAAAAPRLLAPGGRLIVEIGATQGRAVAGIFLAAGLDDVAVGPDLDVRDRVVSARRFRERQRLT</sequence>
<comment type="caution">
    <text evidence="8">The sequence shown here is derived from an EMBL/GenBank/DDBJ whole genome shotgun (WGS) entry which is preliminary data.</text>
</comment>
<dbReference type="InterPro" id="IPR050320">
    <property type="entry name" value="N5-glutamine_MTase"/>
</dbReference>
<evidence type="ECO:0000256" key="5">
    <source>
        <dbReference type="HAMAP-Rule" id="MF_02126"/>
    </source>
</evidence>
<dbReference type="PANTHER" id="PTHR18895:SF74">
    <property type="entry name" value="MTRF1L RELEASE FACTOR GLUTAMINE METHYLTRANSFERASE"/>
    <property type="match status" value="1"/>
</dbReference>
<dbReference type="Gene3D" id="1.10.8.10">
    <property type="entry name" value="DNA helicase RuvA subunit, C-terminal domain"/>
    <property type="match status" value="1"/>
</dbReference>
<keyword evidence="2 5" id="KW-0808">Transferase</keyword>
<dbReference type="Gene3D" id="3.40.50.150">
    <property type="entry name" value="Vaccinia Virus protein VP39"/>
    <property type="match status" value="1"/>
</dbReference>
<dbReference type="NCBIfam" id="TIGR03534">
    <property type="entry name" value="RF_mod_PrmC"/>
    <property type="match status" value="1"/>
</dbReference>